<evidence type="ECO:0000256" key="1">
    <source>
        <dbReference type="SAM" id="MobiDB-lite"/>
    </source>
</evidence>
<dbReference type="STRING" id="135208.A0A4Y9ZUX0"/>
<name>A0A4Y9ZUX0_9AGAM</name>
<feature type="compositionally biased region" description="Basic and acidic residues" evidence="1">
    <location>
        <begin position="674"/>
        <end position="687"/>
    </location>
</feature>
<dbReference type="Proteomes" id="UP000298061">
    <property type="component" value="Unassembled WGS sequence"/>
</dbReference>
<feature type="compositionally biased region" description="Low complexity" evidence="1">
    <location>
        <begin position="154"/>
        <end position="165"/>
    </location>
</feature>
<feature type="region of interest" description="Disordered" evidence="1">
    <location>
        <begin position="1"/>
        <end position="44"/>
    </location>
</feature>
<feature type="region of interest" description="Disordered" evidence="1">
    <location>
        <begin position="577"/>
        <end position="836"/>
    </location>
</feature>
<feature type="compositionally biased region" description="Polar residues" evidence="1">
    <location>
        <begin position="658"/>
        <end position="673"/>
    </location>
</feature>
<evidence type="ECO:0000313" key="3">
    <source>
        <dbReference type="Proteomes" id="UP000298061"/>
    </source>
</evidence>
<sequence length="895" mass="95519">MDSPNTTSTNHGRKRSIFSRRASKRASTMLVHSSAHDSFGDKVKGADSDSVLTYESRDTFNQPLSRSIIPDPLNELPAWFNKESEWASAPVHVFRSRYPIHNPVGPHYYRNQHLTPPSSKKRPSSVFSPSFPPMSAEGEQTDEPGWMPDPSRMPSGSPLPTPSSSQVRLDASPNAAPKTRTRKLSNTPHDAVDLLDGSDPWGANWHHQSPYDLNVNPTSGDGSEQRSGRPRMASLNGGKRHKTTTPSPLSQSTSAVHLQGQEPEVEIAQVDRRLAKRKTGVRSVFDGKSDGAQDAPTEAQSAPVTPLDPSPTTVSSGSSQQKALGKKPSKIGSIIPPSASQISISVSSIAPLKKIEKRGSMLGRLAKRFSVMRKGGHRNSMATTDEGPDPGSRHGSVEPEGRLSTSAPRFPPPEKTPGHSRQSTEATKRVPPPALESDLMPTAEVTPTHPDADAEDKRSSVSLEAPFSVGRLTIANPDTPSSSENTPVRPFAPLPGDASSPVARATSRLRDDKALPRVAPAVMSLTNGFSSSPVDIRSPATFTNEAPSPGVSKIFVEALSGSATLAATLAAGFGQWPNIRQTSSSPQPSQNLPPTSPPTVPFPTPPVAVPSFVQAVAHSDSTDDSPLSKASLLVNPPTPHAPSANISPAATAVPSPVITPTPSGITVNGTGTHASRDSSPTKRESSTRIKSSSSVKSRETETFRLVRSPSTGYVHPTGDTIVVHGEQWQVVTEPPKRSKTAKEDSRQKKLSRKESKRQEKEREAAAKNHAHATNMDSVMGRPLSKGKEGSKKRKEHQANGHSTSVDSAAGKASANGGAQLERHPSTSTRPTSEITDLNAMRAKEVWEMDRLWKGRSIPYGLEGPQVVYTHTIGSSPSIPGDPYLIQAADAVSRTP</sequence>
<feature type="region of interest" description="Disordered" evidence="1">
    <location>
        <begin position="108"/>
        <end position="513"/>
    </location>
</feature>
<comment type="caution">
    <text evidence="2">The sequence shown here is derived from an EMBL/GenBank/DDBJ whole genome shotgun (WGS) entry which is preliminary data.</text>
</comment>
<accession>A0A4Y9ZUX0</accession>
<feature type="compositionally biased region" description="Basic and acidic residues" evidence="1">
    <location>
        <begin position="450"/>
        <end position="459"/>
    </location>
</feature>
<feature type="compositionally biased region" description="Basic and acidic residues" evidence="1">
    <location>
        <begin position="34"/>
        <end position="44"/>
    </location>
</feature>
<feature type="compositionally biased region" description="Basic residues" evidence="1">
    <location>
        <begin position="365"/>
        <end position="377"/>
    </location>
</feature>
<feature type="compositionally biased region" description="Polar residues" evidence="1">
    <location>
        <begin position="825"/>
        <end position="835"/>
    </location>
</feature>
<feature type="compositionally biased region" description="Polar residues" evidence="1">
    <location>
        <begin position="1"/>
        <end position="10"/>
    </location>
</feature>
<feature type="compositionally biased region" description="Basic and acidic residues" evidence="1">
    <location>
        <begin position="734"/>
        <end position="766"/>
    </location>
</feature>
<protein>
    <submittedName>
        <fullName evidence="2">Uncharacterized protein</fullName>
    </submittedName>
</protein>
<feature type="compositionally biased region" description="Low complexity" evidence="1">
    <location>
        <begin position="244"/>
        <end position="254"/>
    </location>
</feature>
<organism evidence="2 3">
    <name type="scientific">Hericium alpestre</name>
    <dbReference type="NCBI Taxonomy" id="135208"/>
    <lineage>
        <taxon>Eukaryota</taxon>
        <taxon>Fungi</taxon>
        <taxon>Dikarya</taxon>
        <taxon>Basidiomycota</taxon>
        <taxon>Agaricomycotina</taxon>
        <taxon>Agaricomycetes</taxon>
        <taxon>Russulales</taxon>
        <taxon>Hericiaceae</taxon>
        <taxon>Hericium</taxon>
    </lineage>
</organism>
<reference evidence="2 3" key="1">
    <citation type="submission" date="2019-02" db="EMBL/GenBank/DDBJ databases">
        <title>Genome sequencing of the rare red list fungi Hericium alpestre (H. flagellum).</title>
        <authorList>
            <person name="Buettner E."/>
            <person name="Kellner H."/>
        </authorList>
    </citation>
    <scope>NUCLEOTIDE SEQUENCE [LARGE SCALE GENOMIC DNA]</scope>
    <source>
        <strain evidence="2 3">DSM 108284</strain>
    </source>
</reference>
<feature type="compositionally biased region" description="Low complexity" evidence="1">
    <location>
        <begin position="807"/>
        <end position="818"/>
    </location>
</feature>
<feature type="compositionally biased region" description="Basic and acidic residues" evidence="1">
    <location>
        <begin position="391"/>
        <end position="401"/>
    </location>
</feature>
<feature type="compositionally biased region" description="Polar residues" evidence="1">
    <location>
        <begin position="476"/>
        <end position="486"/>
    </location>
</feature>
<proteinExistence type="predicted"/>
<feature type="compositionally biased region" description="Polar residues" evidence="1">
    <location>
        <begin position="310"/>
        <end position="322"/>
    </location>
</feature>
<feature type="compositionally biased region" description="Low complexity" evidence="1">
    <location>
        <begin position="331"/>
        <end position="351"/>
    </location>
</feature>
<feature type="compositionally biased region" description="Basic residues" evidence="1">
    <location>
        <begin position="11"/>
        <end position="24"/>
    </location>
</feature>
<evidence type="ECO:0000313" key="2">
    <source>
        <dbReference type="EMBL" id="TFY78034.1"/>
    </source>
</evidence>
<feature type="compositionally biased region" description="Low complexity" evidence="1">
    <location>
        <begin position="581"/>
        <end position="593"/>
    </location>
</feature>
<feature type="compositionally biased region" description="Pro residues" evidence="1">
    <location>
        <begin position="594"/>
        <end position="608"/>
    </location>
</feature>
<keyword evidence="3" id="KW-1185">Reference proteome</keyword>
<dbReference type="AlphaFoldDB" id="A0A4Y9ZUX0"/>
<dbReference type="EMBL" id="SFCI01000764">
    <property type="protein sequence ID" value="TFY78034.1"/>
    <property type="molecule type" value="Genomic_DNA"/>
</dbReference>
<gene>
    <name evidence="2" type="ORF">EWM64_g5979</name>
</gene>
<dbReference type="OrthoDB" id="3231532at2759"/>